<dbReference type="AlphaFoldDB" id="A0AA38FPT9"/>
<dbReference type="GO" id="GO:0006556">
    <property type="term" value="P:S-adenosylmethionine biosynthetic process"/>
    <property type="evidence" value="ECO:0007669"/>
    <property type="project" value="InterPro"/>
</dbReference>
<evidence type="ECO:0000256" key="1">
    <source>
        <dbReference type="ARBA" id="ARBA00022723"/>
    </source>
</evidence>
<organism evidence="3 4">
    <name type="scientific">Taxus chinensis</name>
    <name type="common">Chinese yew</name>
    <name type="synonym">Taxus wallichiana var. chinensis</name>
    <dbReference type="NCBI Taxonomy" id="29808"/>
    <lineage>
        <taxon>Eukaryota</taxon>
        <taxon>Viridiplantae</taxon>
        <taxon>Streptophyta</taxon>
        <taxon>Embryophyta</taxon>
        <taxon>Tracheophyta</taxon>
        <taxon>Spermatophyta</taxon>
        <taxon>Pinopsida</taxon>
        <taxon>Pinidae</taxon>
        <taxon>Conifers II</taxon>
        <taxon>Cupressales</taxon>
        <taxon>Taxaceae</taxon>
        <taxon>Taxus</taxon>
    </lineage>
</organism>
<dbReference type="EMBL" id="JAHRHJ020000007">
    <property type="protein sequence ID" value="KAH9307965.1"/>
    <property type="molecule type" value="Genomic_DNA"/>
</dbReference>
<sequence>MLVEKKISIMKKTIVLRLRILHLGVGYILIEEDDTFDEEEVEDLWMDTFFFTSESINEGHPDKPCDQISDTMLDACLEQDPNIKVACETCTNTNMVIVFGEITTKADVDYKKFFRKTCREIDFISDDVGLDAENCIVFVNIEQQSLDISQ</sequence>
<evidence type="ECO:0000313" key="3">
    <source>
        <dbReference type="EMBL" id="KAH9307965.1"/>
    </source>
</evidence>
<dbReference type="InterPro" id="IPR002133">
    <property type="entry name" value="S-AdoMet_synthetase"/>
</dbReference>
<gene>
    <name evidence="3" type="ORF">KI387_035876</name>
</gene>
<proteinExistence type="predicted"/>
<dbReference type="InterPro" id="IPR022628">
    <property type="entry name" value="S-AdoMet_synt_N"/>
</dbReference>
<dbReference type="Proteomes" id="UP000824469">
    <property type="component" value="Unassembled WGS sequence"/>
</dbReference>
<keyword evidence="1" id="KW-0479">Metal-binding</keyword>
<dbReference type="InterPro" id="IPR022636">
    <property type="entry name" value="S-AdoMet_synthetase_sfam"/>
</dbReference>
<dbReference type="PANTHER" id="PTHR11964">
    <property type="entry name" value="S-ADENOSYLMETHIONINE SYNTHETASE"/>
    <property type="match status" value="1"/>
</dbReference>
<dbReference type="Pfam" id="PF00438">
    <property type="entry name" value="S-AdoMet_synt_N"/>
    <property type="match status" value="1"/>
</dbReference>
<keyword evidence="4" id="KW-1185">Reference proteome</keyword>
<dbReference type="Gene3D" id="3.30.300.10">
    <property type="match status" value="1"/>
</dbReference>
<evidence type="ECO:0000259" key="2">
    <source>
        <dbReference type="Pfam" id="PF00438"/>
    </source>
</evidence>
<comment type="caution">
    <text evidence="3">The sequence shown here is derived from an EMBL/GenBank/DDBJ whole genome shotgun (WGS) entry which is preliminary data.</text>
</comment>
<dbReference type="SUPFAM" id="SSF55973">
    <property type="entry name" value="S-adenosylmethionine synthetase"/>
    <property type="match status" value="1"/>
</dbReference>
<feature type="domain" description="S-adenosylmethionine synthetase N-terminal" evidence="2">
    <location>
        <begin position="49"/>
        <end position="145"/>
    </location>
</feature>
<name>A0AA38FPT9_TAXCH</name>
<dbReference type="GO" id="GO:0046872">
    <property type="term" value="F:metal ion binding"/>
    <property type="evidence" value="ECO:0007669"/>
    <property type="project" value="UniProtKB-KW"/>
</dbReference>
<dbReference type="GO" id="GO:0005524">
    <property type="term" value="F:ATP binding"/>
    <property type="evidence" value="ECO:0007669"/>
    <property type="project" value="InterPro"/>
</dbReference>
<dbReference type="OMA" id="NIKVACE"/>
<protein>
    <recommendedName>
        <fullName evidence="2">S-adenosylmethionine synthetase N-terminal domain-containing protein</fullName>
    </recommendedName>
</protein>
<evidence type="ECO:0000313" key="4">
    <source>
        <dbReference type="Proteomes" id="UP000824469"/>
    </source>
</evidence>
<reference evidence="3 4" key="1">
    <citation type="journal article" date="2021" name="Nat. Plants">
        <title>The Taxus genome provides insights into paclitaxel biosynthesis.</title>
        <authorList>
            <person name="Xiong X."/>
            <person name="Gou J."/>
            <person name="Liao Q."/>
            <person name="Li Y."/>
            <person name="Zhou Q."/>
            <person name="Bi G."/>
            <person name="Li C."/>
            <person name="Du R."/>
            <person name="Wang X."/>
            <person name="Sun T."/>
            <person name="Guo L."/>
            <person name="Liang H."/>
            <person name="Lu P."/>
            <person name="Wu Y."/>
            <person name="Zhang Z."/>
            <person name="Ro D.K."/>
            <person name="Shang Y."/>
            <person name="Huang S."/>
            <person name="Yan J."/>
        </authorList>
    </citation>
    <scope>NUCLEOTIDE SEQUENCE [LARGE SCALE GENOMIC DNA]</scope>
    <source>
        <strain evidence="3">Ta-2019</strain>
    </source>
</reference>
<dbReference type="GO" id="GO:0004478">
    <property type="term" value="F:methionine adenosyltransferase activity"/>
    <property type="evidence" value="ECO:0007669"/>
    <property type="project" value="InterPro"/>
</dbReference>
<accession>A0AA38FPT9</accession>